<keyword evidence="4" id="KW-0472">Membrane</keyword>
<dbReference type="AlphaFoldDB" id="A1SS67"/>
<dbReference type="GO" id="GO:0044096">
    <property type="term" value="C:type IV pilus"/>
    <property type="evidence" value="ECO:0007669"/>
    <property type="project" value="TreeGrafter"/>
</dbReference>
<name>A1SS67_PSYIN</name>
<accession>A1SS67</accession>
<dbReference type="KEGG" id="pin:Ping_0475"/>
<dbReference type="SUPFAM" id="SSF54523">
    <property type="entry name" value="Pili subunits"/>
    <property type="match status" value="1"/>
</dbReference>
<dbReference type="HOGENOM" id="CLU_091705_4_2_6"/>
<keyword evidence="3" id="KW-0281">Fimbrium</keyword>
<dbReference type="eggNOG" id="COG4969">
    <property type="taxonomic scope" value="Bacteria"/>
</dbReference>
<evidence type="ECO:0000313" key="6">
    <source>
        <dbReference type="Proteomes" id="UP000000639"/>
    </source>
</evidence>
<dbReference type="Proteomes" id="UP000000639">
    <property type="component" value="Chromosome"/>
</dbReference>
<dbReference type="RefSeq" id="WP_011768891.1">
    <property type="nucleotide sequence ID" value="NC_008709.1"/>
</dbReference>
<gene>
    <name evidence="5" type="ordered locus">Ping_0475</name>
</gene>
<dbReference type="EMBL" id="CP000510">
    <property type="protein sequence ID" value="ABM02332.1"/>
    <property type="molecule type" value="Genomic_DNA"/>
</dbReference>
<comment type="similarity">
    <text evidence="1 3">Belongs to the N-Me-Phe pilin family.</text>
</comment>
<reference evidence="5 6" key="1">
    <citation type="submission" date="2007-01" db="EMBL/GenBank/DDBJ databases">
        <title>Complete sequence of Psychromonas ingrahamii 37.</title>
        <authorList>
            <consortium name="US DOE Joint Genome Institute"/>
            <person name="Copeland A."/>
            <person name="Lucas S."/>
            <person name="Lapidus A."/>
            <person name="Barry K."/>
            <person name="Detter J.C."/>
            <person name="Glavina del Rio T."/>
            <person name="Hammon N."/>
            <person name="Israni S."/>
            <person name="Dalin E."/>
            <person name="Tice H."/>
            <person name="Pitluck S."/>
            <person name="Thompson L.S."/>
            <person name="Brettin T."/>
            <person name="Bruce D."/>
            <person name="Han C."/>
            <person name="Tapia R."/>
            <person name="Schmutz J."/>
            <person name="Larimer F."/>
            <person name="Land M."/>
            <person name="Hauser L."/>
            <person name="Kyrpides N."/>
            <person name="Ivanova N."/>
            <person name="Staley J."/>
            <person name="Richardson P."/>
        </authorList>
    </citation>
    <scope>NUCLEOTIDE SEQUENCE [LARGE SCALE GENOMIC DNA]</scope>
    <source>
        <strain evidence="5 6">37</strain>
    </source>
</reference>
<dbReference type="Pfam" id="PF00114">
    <property type="entry name" value="Pilin"/>
    <property type="match status" value="1"/>
</dbReference>
<evidence type="ECO:0000256" key="3">
    <source>
        <dbReference type="RuleBase" id="RU000389"/>
    </source>
</evidence>
<dbReference type="InterPro" id="IPR045584">
    <property type="entry name" value="Pilin-like"/>
</dbReference>
<evidence type="ECO:0000256" key="2">
    <source>
        <dbReference type="ARBA" id="ARBA00022481"/>
    </source>
</evidence>
<dbReference type="NCBIfam" id="TIGR02532">
    <property type="entry name" value="IV_pilin_GFxxxE"/>
    <property type="match status" value="1"/>
</dbReference>
<sequence length="139" mass="14166">MVKSQYMKKAQQGFTLIELLIVIAIIGILAAVALPAYQNYVQKSEVSAGLAEITGGKPGIVLQVSGGNGASISAATIGLSTPTQTCTITADNTGVTCTYLNTAINTGTSALKLEYSAASGTFSCDATNIDDNLLPKGCS</sequence>
<dbReference type="PANTHER" id="PTHR30093">
    <property type="entry name" value="GENERAL SECRETION PATHWAY PROTEIN G"/>
    <property type="match status" value="1"/>
</dbReference>
<dbReference type="InterPro" id="IPR001082">
    <property type="entry name" value="Pilin"/>
</dbReference>
<dbReference type="PROSITE" id="PS00409">
    <property type="entry name" value="PROKAR_NTER_METHYL"/>
    <property type="match status" value="1"/>
</dbReference>
<dbReference type="Gene3D" id="3.30.700.10">
    <property type="entry name" value="Glycoprotein, Type 4 Pilin"/>
    <property type="match status" value="1"/>
</dbReference>
<keyword evidence="2" id="KW-0488">Methylation</keyword>
<dbReference type="InterPro" id="IPR012902">
    <property type="entry name" value="N_methyl_site"/>
</dbReference>
<evidence type="ECO:0000256" key="4">
    <source>
        <dbReference type="SAM" id="Phobius"/>
    </source>
</evidence>
<keyword evidence="4" id="KW-1133">Transmembrane helix</keyword>
<keyword evidence="4" id="KW-0812">Transmembrane</keyword>
<dbReference type="Pfam" id="PF07963">
    <property type="entry name" value="N_methyl"/>
    <property type="match status" value="1"/>
</dbReference>
<evidence type="ECO:0000256" key="1">
    <source>
        <dbReference type="ARBA" id="ARBA00005233"/>
    </source>
</evidence>
<dbReference type="PANTHER" id="PTHR30093:SF34">
    <property type="entry name" value="PREPILIN PEPTIDASE-DEPENDENT PROTEIN D"/>
    <property type="match status" value="1"/>
</dbReference>
<dbReference type="GO" id="GO:0007155">
    <property type="term" value="P:cell adhesion"/>
    <property type="evidence" value="ECO:0007669"/>
    <property type="project" value="InterPro"/>
</dbReference>
<organism evidence="5 6">
    <name type="scientific">Psychromonas ingrahamii (strain DSM 17664 / CCUG 51855 / 37)</name>
    <dbReference type="NCBI Taxonomy" id="357804"/>
    <lineage>
        <taxon>Bacteria</taxon>
        <taxon>Pseudomonadati</taxon>
        <taxon>Pseudomonadota</taxon>
        <taxon>Gammaproteobacteria</taxon>
        <taxon>Alteromonadales</taxon>
        <taxon>Psychromonadaceae</taxon>
        <taxon>Psychromonas</taxon>
    </lineage>
</organism>
<protein>
    <submittedName>
        <fullName evidence="5">Fimbrial protein pilin</fullName>
    </submittedName>
</protein>
<feature type="transmembrane region" description="Helical" evidence="4">
    <location>
        <begin position="12"/>
        <end position="37"/>
    </location>
</feature>
<proteinExistence type="inferred from homology"/>
<dbReference type="STRING" id="357804.Ping_0475"/>
<keyword evidence="6" id="KW-1185">Reference proteome</keyword>
<evidence type="ECO:0000313" key="5">
    <source>
        <dbReference type="EMBL" id="ABM02332.1"/>
    </source>
</evidence>
<dbReference type="GO" id="GO:0043107">
    <property type="term" value="P:type IV pilus-dependent motility"/>
    <property type="evidence" value="ECO:0007669"/>
    <property type="project" value="TreeGrafter"/>
</dbReference>